<evidence type="ECO:0000313" key="9">
    <source>
        <dbReference type="EMBL" id="KAI5323874.1"/>
    </source>
</evidence>
<keyword evidence="7" id="KW-0961">Cell wall biogenesis/degradation</keyword>
<keyword evidence="5 8" id="KW-0378">Hydrolase</keyword>
<accession>A0AAD4YWI9</accession>
<evidence type="ECO:0000313" key="10">
    <source>
        <dbReference type="Proteomes" id="UP001054821"/>
    </source>
</evidence>
<comment type="similarity">
    <text evidence="2 8">Belongs to the glycosyl hydrolase 28 family.</text>
</comment>
<dbReference type="GO" id="GO:0071555">
    <property type="term" value="P:cell wall organization"/>
    <property type="evidence" value="ECO:0007669"/>
    <property type="project" value="UniProtKB-KW"/>
</dbReference>
<dbReference type="InterPro" id="IPR000743">
    <property type="entry name" value="Glyco_hydro_28"/>
</dbReference>
<dbReference type="Gene3D" id="2.160.20.10">
    <property type="entry name" value="Single-stranded right-handed beta-helix, Pectin lyase-like"/>
    <property type="match status" value="2"/>
</dbReference>
<dbReference type="SUPFAM" id="SSF51126">
    <property type="entry name" value="Pectin lyase-like"/>
    <property type="match status" value="1"/>
</dbReference>
<keyword evidence="6 8" id="KW-0326">Glycosidase</keyword>
<evidence type="ECO:0000256" key="4">
    <source>
        <dbReference type="ARBA" id="ARBA00022525"/>
    </source>
</evidence>
<evidence type="ECO:0000256" key="6">
    <source>
        <dbReference type="ARBA" id="ARBA00023295"/>
    </source>
</evidence>
<proteinExistence type="inferred from homology"/>
<evidence type="ECO:0000256" key="7">
    <source>
        <dbReference type="ARBA" id="ARBA00023316"/>
    </source>
</evidence>
<reference evidence="9 10" key="1">
    <citation type="journal article" date="2022" name="G3 (Bethesda)">
        <title>Whole-genome sequence and methylome profiling of the almond [Prunus dulcis (Mill.) D.A. Webb] cultivar 'Nonpareil'.</title>
        <authorList>
            <person name="D'Amico-Willman K.M."/>
            <person name="Ouma W.Z."/>
            <person name="Meulia T."/>
            <person name="Sideli G.M."/>
            <person name="Gradziel T.M."/>
            <person name="Fresnedo-Ramirez J."/>
        </authorList>
    </citation>
    <scope>NUCLEOTIDE SEQUENCE [LARGE SCALE GENOMIC DNA]</scope>
    <source>
        <strain evidence="9">Clone GOH B32 T37-40</strain>
    </source>
</reference>
<sequence>MIHQCTGVRISNIHLNAPENSPNTDGIDITLSTHVDIRDSSIATGDDCIACGPGHGISVGKSRQGREELGMLRRFSLTISLVGTENPIIIDQHYCDDGAQCQALAGAVKVSDVTCTRFQGTSATEEAITLDCSDLGCTNIVMDHVNITSTVPGKPVLQSLCKNANGTSSFTTPDVPCLSR</sequence>
<comment type="caution">
    <text evidence="9">The sequence shown here is derived from an EMBL/GenBank/DDBJ whole genome shotgun (WGS) entry which is preliminary data.</text>
</comment>
<organism evidence="9 10">
    <name type="scientific">Prunus dulcis</name>
    <name type="common">Almond</name>
    <name type="synonym">Amygdalus dulcis</name>
    <dbReference type="NCBI Taxonomy" id="3755"/>
    <lineage>
        <taxon>Eukaryota</taxon>
        <taxon>Viridiplantae</taxon>
        <taxon>Streptophyta</taxon>
        <taxon>Embryophyta</taxon>
        <taxon>Tracheophyta</taxon>
        <taxon>Spermatophyta</taxon>
        <taxon>Magnoliopsida</taxon>
        <taxon>eudicotyledons</taxon>
        <taxon>Gunneridae</taxon>
        <taxon>Pentapetalae</taxon>
        <taxon>rosids</taxon>
        <taxon>fabids</taxon>
        <taxon>Rosales</taxon>
        <taxon>Rosaceae</taxon>
        <taxon>Amygdaloideae</taxon>
        <taxon>Amygdaleae</taxon>
        <taxon>Prunus</taxon>
    </lineage>
</organism>
<dbReference type="GO" id="GO:0005975">
    <property type="term" value="P:carbohydrate metabolic process"/>
    <property type="evidence" value="ECO:0007669"/>
    <property type="project" value="InterPro"/>
</dbReference>
<dbReference type="PANTHER" id="PTHR31375">
    <property type="match status" value="1"/>
</dbReference>
<keyword evidence="10" id="KW-1185">Reference proteome</keyword>
<dbReference type="Pfam" id="PF00295">
    <property type="entry name" value="Glyco_hydro_28"/>
    <property type="match status" value="2"/>
</dbReference>
<evidence type="ECO:0008006" key="11">
    <source>
        <dbReference type="Google" id="ProtNLM"/>
    </source>
</evidence>
<dbReference type="InterPro" id="IPR012334">
    <property type="entry name" value="Pectin_lyas_fold"/>
</dbReference>
<dbReference type="InterPro" id="IPR011050">
    <property type="entry name" value="Pectin_lyase_fold/virulence"/>
</dbReference>
<dbReference type="GO" id="GO:0004650">
    <property type="term" value="F:polygalacturonase activity"/>
    <property type="evidence" value="ECO:0007669"/>
    <property type="project" value="InterPro"/>
</dbReference>
<evidence type="ECO:0000256" key="2">
    <source>
        <dbReference type="ARBA" id="ARBA00008834"/>
    </source>
</evidence>
<gene>
    <name evidence="9" type="ORF">L3X38_032947</name>
</gene>
<keyword evidence="3" id="KW-0134">Cell wall</keyword>
<evidence type="ECO:0000256" key="3">
    <source>
        <dbReference type="ARBA" id="ARBA00022512"/>
    </source>
</evidence>
<dbReference type="Proteomes" id="UP001054821">
    <property type="component" value="Chromosome 6"/>
</dbReference>
<keyword evidence="4" id="KW-0964">Secreted</keyword>
<dbReference type="AlphaFoldDB" id="A0AAD4YWI9"/>
<name>A0AAD4YWI9_PRUDU</name>
<evidence type="ECO:0000256" key="5">
    <source>
        <dbReference type="ARBA" id="ARBA00022801"/>
    </source>
</evidence>
<dbReference type="EMBL" id="JAJFAZ020000006">
    <property type="protein sequence ID" value="KAI5323874.1"/>
    <property type="molecule type" value="Genomic_DNA"/>
</dbReference>
<comment type="subcellular location">
    <subcellularLocation>
        <location evidence="1">Secreted</location>
        <location evidence="1">Cell wall</location>
    </subcellularLocation>
</comment>
<protein>
    <recommendedName>
        <fullName evidence="11">Pectin lyase-like superfamily protein</fullName>
    </recommendedName>
</protein>
<evidence type="ECO:0000256" key="1">
    <source>
        <dbReference type="ARBA" id="ARBA00004191"/>
    </source>
</evidence>
<evidence type="ECO:0000256" key="8">
    <source>
        <dbReference type="RuleBase" id="RU361169"/>
    </source>
</evidence>